<dbReference type="RefSeq" id="WP_169551389.1">
    <property type="nucleotide sequence ID" value="NZ_CP051677.1"/>
</dbReference>
<evidence type="ECO:0000313" key="1">
    <source>
        <dbReference type="EMBL" id="QJD79425.1"/>
    </source>
</evidence>
<dbReference type="AlphaFoldDB" id="A0A7L5DMT7"/>
<name>A0A7L5DMT7_9BACT</name>
<protein>
    <submittedName>
        <fullName evidence="1">Uncharacterized protein</fullName>
    </submittedName>
</protein>
<gene>
    <name evidence="1" type="ORF">HH216_14170</name>
</gene>
<accession>A0A7L5DMT7</accession>
<dbReference type="KEGG" id="srho:HH216_14170"/>
<proteinExistence type="predicted"/>
<dbReference type="Proteomes" id="UP000501128">
    <property type="component" value="Chromosome"/>
</dbReference>
<sequence length="54" mass="6221">MLLLEYGGNTTEVSQYYQQGIAAYHTKPETDGDWKALLTAIRSFWFVQARLLPQ</sequence>
<reference evidence="1 2" key="1">
    <citation type="submission" date="2020-04" db="EMBL/GenBank/DDBJ databases">
        <title>Genome sequencing of novel species.</title>
        <authorList>
            <person name="Heo J."/>
            <person name="Kim S.-J."/>
            <person name="Kim J.-S."/>
            <person name="Hong S.-B."/>
            <person name="Kwon S.-W."/>
        </authorList>
    </citation>
    <scope>NUCLEOTIDE SEQUENCE [LARGE SCALE GENOMIC DNA]</scope>
    <source>
        <strain evidence="1 2">CJU-R4</strain>
    </source>
</reference>
<organism evidence="1 2">
    <name type="scientific">Spirosoma rhododendri</name>
    <dbReference type="NCBI Taxonomy" id="2728024"/>
    <lineage>
        <taxon>Bacteria</taxon>
        <taxon>Pseudomonadati</taxon>
        <taxon>Bacteroidota</taxon>
        <taxon>Cytophagia</taxon>
        <taxon>Cytophagales</taxon>
        <taxon>Cytophagaceae</taxon>
        <taxon>Spirosoma</taxon>
    </lineage>
</organism>
<evidence type="ECO:0000313" key="2">
    <source>
        <dbReference type="Proteomes" id="UP000501128"/>
    </source>
</evidence>
<keyword evidence="2" id="KW-1185">Reference proteome</keyword>
<dbReference type="EMBL" id="CP051677">
    <property type="protein sequence ID" value="QJD79425.1"/>
    <property type="molecule type" value="Genomic_DNA"/>
</dbReference>